<dbReference type="GO" id="GO:0005829">
    <property type="term" value="C:cytosol"/>
    <property type="evidence" value="ECO:0007669"/>
    <property type="project" value="TreeGrafter"/>
</dbReference>
<protein>
    <submittedName>
        <fullName evidence="2">Lipid kinase</fullName>
    </submittedName>
</protein>
<dbReference type="InterPro" id="IPR005218">
    <property type="entry name" value="Diacylglycerol/lipid_kinase"/>
</dbReference>
<reference evidence="3" key="1">
    <citation type="submission" date="2018-09" db="EMBL/GenBank/DDBJ databases">
        <authorList>
            <person name="Livingstone P.G."/>
            <person name="Whitworth D.E."/>
        </authorList>
    </citation>
    <scope>NUCLEOTIDE SEQUENCE [LARGE SCALE GENOMIC DNA]</scope>
    <source>
        <strain evidence="3">CA051B</strain>
    </source>
</reference>
<dbReference type="GO" id="GO:0016301">
    <property type="term" value="F:kinase activity"/>
    <property type="evidence" value="ECO:0007669"/>
    <property type="project" value="UniProtKB-KW"/>
</dbReference>
<accession>A0A3A8QPB3</accession>
<dbReference type="GO" id="GO:0008929">
    <property type="term" value="F:methylglyoxal synthase activity"/>
    <property type="evidence" value="ECO:0007669"/>
    <property type="project" value="InterPro"/>
</dbReference>
<dbReference type="InterPro" id="IPR004363">
    <property type="entry name" value="Methylgl_synth"/>
</dbReference>
<dbReference type="NCBIfam" id="NF009604">
    <property type="entry name" value="PRK13057.1"/>
    <property type="match status" value="1"/>
</dbReference>
<proteinExistence type="predicted"/>
<dbReference type="Pfam" id="PF19279">
    <property type="entry name" value="YegS_C"/>
    <property type="match status" value="2"/>
</dbReference>
<dbReference type="PROSITE" id="PS50146">
    <property type="entry name" value="DAGK"/>
    <property type="match status" value="1"/>
</dbReference>
<dbReference type="NCBIfam" id="TIGR00147">
    <property type="entry name" value="YegS/Rv2252/BmrU family lipid kinase"/>
    <property type="match status" value="1"/>
</dbReference>
<dbReference type="Gene3D" id="2.60.200.40">
    <property type="match status" value="1"/>
</dbReference>
<dbReference type="GO" id="GO:0008654">
    <property type="term" value="P:phospholipid biosynthetic process"/>
    <property type="evidence" value="ECO:0007669"/>
    <property type="project" value="InterPro"/>
</dbReference>
<keyword evidence="3" id="KW-1185">Reference proteome</keyword>
<sequence length="356" mass="38079">MDITRPFSPGCDWLHGLPVSTLVSRHRKQRWHLEPALNAPPRLRHLDEGPAVLVVNTRSRSGREAFETARAMLADRGIPLLVAHALSRPKRLRQVLEETLAAGARRILVGGGDGTISCAAQVLMGRDVTLGVVPLGTGNDFARSLGIPDTIEAACDVIVGGYTARVDVGLVNGRPFLNAASLGLTTAIAKRLTQELKQRAGKLAYPMAAAAEMRTLQPFHVRLQADTQTLELDALQLVVGNGRYHGAGNMVSPEATLDDRKLHVYAITAPSAAEGSGERTGLGHLQDVATLARVALGMRSGGHLDHEAVVHLDTRRLTVETDPPMEVNADGENVGMTPMRFEVASAALRVYAPAPQ</sequence>
<keyword evidence="2" id="KW-0808">Transferase</keyword>
<dbReference type="SUPFAM" id="SSF111331">
    <property type="entry name" value="NAD kinase/diacylglycerol kinase-like"/>
    <property type="match status" value="1"/>
</dbReference>
<evidence type="ECO:0000259" key="1">
    <source>
        <dbReference type="PROSITE" id="PS50146"/>
    </source>
</evidence>
<dbReference type="SMART" id="SM00046">
    <property type="entry name" value="DAGKc"/>
    <property type="match status" value="1"/>
</dbReference>
<evidence type="ECO:0000313" key="2">
    <source>
        <dbReference type="EMBL" id="RKH66682.1"/>
    </source>
</evidence>
<dbReference type="InterPro" id="IPR001206">
    <property type="entry name" value="Diacylglycerol_kinase_cat_dom"/>
</dbReference>
<dbReference type="GO" id="GO:0019242">
    <property type="term" value="P:methylglyoxal biosynthetic process"/>
    <property type="evidence" value="ECO:0007669"/>
    <property type="project" value="InterPro"/>
</dbReference>
<organism evidence="2 3">
    <name type="scientific">Corallococcus llansteffanensis</name>
    <dbReference type="NCBI Taxonomy" id="2316731"/>
    <lineage>
        <taxon>Bacteria</taxon>
        <taxon>Pseudomonadati</taxon>
        <taxon>Myxococcota</taxon>
        <taxon>Myxococcia</taxon>
        <taxon>Myxococcales</taxon>
        <taxon>Cystobacterineae</taxon>
        <taxon>Myxococcaceae</taxon>
        <taxon>Corallococcus</taxon>
    </lineage>
</organism>
<feature type="domain" description="DAGKc" evidence="1">
    <location>
        <begin position="46"/>
        <end position="175"/>
    </location>
</feature>
<dbReference type="InterPro" id="IPR016064">
    <property type="entry name" value="NAD/diacylglycerol_kinase_sf"/>
</dbReference>
<dbReference type="PANTHER" id="PTHR30492:SF0">
    <property type="entry name" value="METHYLGLYOXAL SYNTHASE"/>
    <property type="match status" value="1"/>
</dbReference>
<dbReference type="Proteomes" id="UP000272888">
    <property type="component" value="Unassembled WGS sequence"/>
</dbReference>
<dbReference type="InterPro" id="IPR017438">
    <property type="entry name" value="ATP-NAD_kinase_N"/>
</dbReference>
<gene>
    <name evidence="2" type="ORF">D7V93_04080</name>
</gene>
<dbReference type="Gene3D" id="3.40.50.10330">
    <property type="entry name" value="Probable inorganic polyphosphate/atp-NAD kinase, domain 1"/>
    <property type="match status" value="1"/>
</dbReference>
<evidence type="ECO:0000313" key="3">
    <source>
        <dbReference type="Proteomes" id="UP000272888"/>
    </source>
</evidence>
<dbReference type="EMBL" id="RAWB01000025">
    <property type="protein sequence ID" value="RKH66682.1"/>
    <property type="molecule type" value="Genomic_DNA"/>
</dbReference>
<comment type="caution">
    <text evidence="2">The sequence shown here is derived from an EMBL/GenBank/DDBJ whole genome shotgun (WGS) entry which is preliminary data.</text>
</comment>
<name>A0A3A8QPB3_9BACT</name>
<dbReference type="InterPro" id="IPR045540">
    <property type="entry name" value="YegS/DAGK_C"/>
</dbReference>
<dbReference type="GO" id="GO:0005524">
    <property type="term" value="F:ATP binding"/>
    <property type="evidence" value="ECO:0007669"/>
    <property type="project" value="InterPro"/>
</dbReference>
<keyword evidence="2" id="KW-0418">Kinase</keyword>
<dbReference type="AlphaFoldDB" id="A0A3A8QPB3"/>
<dbReference type="PANTHER" id="PTHR30492">
    <property type="entry name" value="METHYLGLYOXAL SYNTHASE"/>
    <property type="match status" value="1"/>
</dbReference>
<dbReference type="Pfam" id="PF00781">
    <property type="entry name" value="DAGK_cat"/>
    <property type="match status" value="1"/>
</dbReference>